<dbReference type="AlphaFoldDB" id="A0AAU7Q0X9"/>
<proteinExistence type="predicted"/>
<dbReference type="EMBL" id="CP157942">
    <property type="protein sequence ID" value="XBS66789.1"/>
    <property type="molecule type" value="Genomic_DNA"/>
</dbReference>
<gene>
    <name evidence="1" type="ORF">ABLO99_06175</name>
</gene>
<organism evidence="1">
    <name type="scientific">Wolbachia endosymbiont of Armadillidium arcangelii</name>
    <dbReference type="NCBI Taxonomy" id="3158571"/>
    <lineage>
        <taxon>Bacteria</taxon>
        <taxon>Pseudomonadati</taxon>
        <taxon>Pseudomonadota</taxon>
        <taxon>Alphaproteobacteria</taxon>
        <taxon>Rickettsiales</taxon>
        <taxon>Anaplasmataceae</taxon>
        <taxon>Wolbachieae</taxon>
        <taxon>Wolbachia</taxon>
    </lineage>
</organism>
<sequence>MQYEILVVDGTETPIERAKKSRKDFFQEKKETYNKDTSSYSKRK</sequence>
<reference evidence="1" key="1">
    <citation type="submission" date="2024-06" db="EMBL/GenBank/DDBJ databases">
        <authorList>
            <person name="Dussert Y."/>
            <person name="Peccoud J."/>
            <person name="Pigeault R."/>
        </authorList>
    </citation>
    <scope>NUCLEOTIDE SEQUENCE</scope>
    <source>
        <strain evidence="1">WArc</strain>
    </source>
</reference>
<protein>
    <recommendedName>
        <fullName evidence="2">Transposase</fullName>
    </recommendedName>
</protein>
<evidence type="ECO:0000313" key="1">
    <source>
        <dbReference type="EMBL" id="XBS66789.1"/>
    </source>
</evidence>
<accession>A0AAU7Q0X9</accession>
<evidence type="ECO:0008006" key="2">
    <source>
        <dbReference type="Google" id="ProtNLM"/>
    </source>
</evidence>
<name>A0AAU7Q0X9_9RICK</name>